<gene>
    <name evidence="3" type="ORF">M427DRAFT_51973</name>
</gene>
<keyword evidence="2" id="KW-0472">Membrane</keyword>
<name>A0A139AWE1_GONPJ</name>
<sequence>MDTKRDVRLLDSRSLAFLGSPGLRAIALVFLLVGTSCLALIAGINPGDVRRRAGQHHADALAIADQNCPETPSTTVITVTETVKIVVTVAAAVPKQDVLELEDDEEVVEDAPSSDDRGRKSSFDTMYRSKGWGDGESLSGTGSYLDYTVNARRFISAVLKTFKLDRILDAPCGDCNWQWAIPEIRRGVVEYTGIDIVQSVILENTLKRLRFPNMRFAAMDFVSRDDVLLPANLSAHTNPAPLWDVINCRDAIQHIHVDDGLRAVVNFESSGAKYLVSGWYSAGASQGNLGVGNIPSGHFYAVDLMLPPFNFPKPLFWTLDGWNYDYDSLGQPNMKMMGVWKLPALGKGDGTSLPLNVTQLWEWWENPSLVQIMDSEGNPATEIDDPGRDSMLDV</sequence>
<evidence type="ECO:0000256" key="2">
    <source>
        <dbReference type="SAM" id="Phobius"/>
    </source>
</evidence>
<dbReference type="SUPFAM" id="SSF53335">
    <property type="entry name" value="S-adenosyl-L-methionine-dependent methyltransferases"/>
    <property type="match status" value="1"/>
</dbReference>
<evidence type="ECO:0000256" key="1">
    <source>
        <dbReference type="SAM" id="MobiDB-lite"/>
    </source>
</evidence>
<dbReference type="EMBL" id="KQ965734">
    <property type="protein sequence ID" value="KXS21038.1"/>
    <property type="molecule type" value="Genomic_DNA"/>
</dbReference>
<dbReference type="OrthoDB" id="9991036at2759"/>
<dbReference type="InterPro" id="IPR029063">
    <property type="entry name" value="SAM-dependent_MTases_sf"/>
</dbReference>
<dbReference type="Gene3D" id="3.40.50.150">
    <property type="entry name" value="Vaccinia Virus protein VP39"/>
    <property type="match status" value="1"/>
</dbReference>
<keyword evidence="2" id="KW-0812">Transmembrane</keyword>
<feature type="transmembrane region" description="Helical" evidence="2">
    <location>
        <begin position="21"/>
        <end position="44"/>
    </location>
</feature>
<reference evidence="3 4" key="1">
    <citation type="journal article" date="2015" name="Genome Biol. Evol.">
        <title>Phylogenomic analyses indicate that early fungi evolved digesting cell walls of algal ancestors of land plants.</title>
        <authorList>
            <person name="Chang Y."/>
            <person name="Wang S."/>
            <person name="Sekimoto S."/>
            <person name="Aerts A.L."/>
            <person name="Choi C."/>
            <person name="Clum A."/>
            <person name="LaButti K.M."/>
            <person name="Lindquist E.A."/>
            <person name="Yee Ngan C."/>
            <person name="Ohm R.A."/>
            <person name="Salamov A.A."/>
            <person name="Grigoriev I.V."/>
            <person name="Spatafora J.W."/>
            <person name="Berbee M.L."/>
        </authorList>
    </citation>
    <scope>NUCLEOTIDE SEQUENCE [LARGE SCALE GENOMIC DNA]</scope>
    <source>
        <strain evidence="3 4">JEL478</strain>
    </source>
</reference>
<evidence type="ECO:0000313" key="4">
    <source>
        <dbReference type="Proteomes" id="UP000070544"/>
    </source>
</evidence>
<accession>A0A139AWE1</accession>
<keyword evidence="2" id="KW-1133">Transmembrane helix</keyword>
<dbReference type="AlphaFoldDB" id="A0A139AWE1"/>
<protein>
    <recommendedName>
        <fullName evidence="5">Methyltransferase domain-containing protein</fullName>
    </recommendedName>
</protein>
<feature type="region of interest" description="Disordered" evidence="1">
    <location>
        <begin position="103"/>
        <end position="122"/>
    </location>
</feature>
<evidence type="ECO:0008006" key="5">
    <source>
        <dbReference type="Google" id="ProtNLM"/>
    </source>
</evidence>
<dbReference type="Proteomes" id="UP000070544">
    <property type="component" value="Unassembled WGS sequence"/>
</dbReference>
<keyword evidence="4" id="KW-1185">Reference proteome</keyword>
<feature type="compositionally biased region" description="Acidic residues" evidence="1">
    <location>
        <begin position="103"/>
        <end position="113"/>
    </location>
</feature>
<organism evidence="3 4">
    <name type="scientific">Gonapodya prolifera (strain JEL478)</name>
    <name type="common">Monoblepharis prolifera</name>
    <dbReference type="NCBI Taxonomy" id="1344416"/>
    <lineage>
        <taxon>Eukaryota</taxon>
        <taxon>Fungi</taxon>
        <taxon>Fungi incertae sedis</taxon>
        <taxon>Chytridiomycota</taxon>
        <taxon>Chytridiomycota incertae sedis</taxon>
        <taxon>Monoblepharidomycetes</taxon>
        <taxon>Monoblepharidales</taxon>
        <taxon>Gonapodyaceae</taxon>
        <taxon>Gonapodya</taxon>
    </lineage>
</organism>
<evidence type="ECO:0000313" key="3">
    <source>
        <dbReference type="EMBL" id="KXS21038.1"/>
    </source>
</evidence>
<proteinExistence type="predicted"/>